<dbReference type="InterPro" id="IPR000086">
    <property type="entry name" value="NUDIX_hydrolase_dom"/>
</dbReference>
<reference evidence="14 15" key="1">
    <citation type="submission" date="2019-08" db="EMBL/GenBank/DDBJ databases">
        <authorList>
            <person name="Lei W."/>
        </authorList>
    </citation>
    <scope>NUCLEOTIDE SEQUENCE [LARGE SCALE GENOMIC DNA]</scope>
    <source>
        <strain evidence="14 15">CCUG 66496</strain>
    </source>
</reference>
<comment type="cofactor">
    <cofactor evidence="1">
        <name>Mg(2+)</name>
        <dbReference type="ChEBI" id="CHEBI:18420"/>
    </cofactor>
</comment>
<protein>
    <recommendedName>
        <fullName evidence="11">8-oxo-dGTP diphosphatase</fullName>
        <ecNumber evidence="11">3.6.1.55</ecNumber>
    </recommendedName>
</protein>
<dbReference type="InterPro" id="IPR020476">
    <property type="entry name" value="Nudix_hydrolase"/>
</dbReference>
<keyword evidence="8" id="KW-0460">Magnesium</keyword>
<evidence type="ECO:0000256" key="9">
    <source>
        <dbReference type="ARBA" id="ARBA00023204"/>
    </source>
</evidence>
<keyword evidence="7 12" id="KW-0378">Hydrolase</keyword>
<evidence type="ECO:0000259" key="13">
    <source>
        <dbReference type="PROSITE" id="PS51462"/>
    </source>
</evidence>
<dbReference type="PROSITE" id="PS51462">
    <property type="entry name" value="NUDIX"/>
    <property type="match status" value="1"/>
</dbReference>
<evidence type="ECO:0000256" key="1">
    <source>
        <dbReference type="ARBA" id="ARBA00001946"/>
    </source>
</evidence>
<comment type="similarity">
    <text evidence="2 12">Belongs to the Nudix hydrolase family.</text>
</comment>
<dbReference type="GO" id="GO:0006260">
    <property type="term" value="P:DNA replication"/>
    <property type="evidence" value="ECO:0007669"/>
    <property type="project" value="UniProtKB-KW"/>
</dbReference>
<dbReference type="InterPro" id="IPR047127">
    <property type="entry name" value="MutT-like"/>
</dbReference>
<dbReference type="PANTHER" id="PTHR47707:SF1">
    <property type="entry name" value="NUDIX HYDROLASE FAMILY PROTEIN"/>
    <property type="match status" value="1"/>
</dbReference>
<dbReference type="InterPro" id="IPR020084">
    <property type="entry name" value="NUDIX_hydrolase_CS"/>
</dbReference>
<feature type="domain" description="Nudix hydrolase" evidence="13">
    <location>
        <begin position="16"/>
        <end position="140"/>
    </location>
</feature>
<dbReference type="CDD" id="cd03425">
    <property type="entry name" value="NUDIX_MutT_NudA_like"/>
    <property type="match status" value="1"/>
</dbReference>
<keyword evidence="15" id="KW-1185">Reference proteome</keyword>
<dbReference type="AlphaFoldDB" id="A0A5C5SG61"/>
<evidence type="ECO:0000256" key="12">
    <source>
        <dbReference type="RuleBase" id="RU003476"/>
    </source>
</evidence>
<gene>
    <name evidence="14" type="ORF">FRX57_03425</name>
</gene>
<keyword evidence="4" id="KW-0235">DNA replication</keyword>
<evidence type="ECO:0000256" key="6">
    <source>
        <dbReference type="ARBA" id="ARBA00022763"/>
    </source>
</evidence>
<dbReference type="Pfam" id="PF00293">
    <property type="entry name" value="NUDIX"/>
    <property type="match status" value="1"/>
</dbReference>
<evidence type="ECO:0000256" key="10">
    <source>
        <dbReference type="ARBA" id="ARBA00035861"/>
    </source>
</evidence>
<accession>A0A5C5SG61</accession>
<proteinExistence type="inferred from homology"/>
<dbReference type="PRINTS" id="PR00502">
    <property type="entry name" value="NUDIXFAMILY"/>
</dbReference>
<dbReference type="Gene3D" id="3.90.79.10">
    <property type="entry name" value="Nucleoside Triphosphate Pyrophosphohydrolase"/>
    <property type="match status" value="1"/>
</dbReference>
<dbReference type="InterPro" id="IPR015797">
    <property type="entry name" value="NUDIX_hydrolase-like_dom_sf"/>
</dbReference>
<dbReference type="Proteomes" id="UP000317430">
    <property type="component" value="Unassembled WGS sequence"/>
</dbReference>
<evidence type="ECO:0000256" key="7">
    <source>
        <dbReference type="ARBA" id="ARBA00022801"/>
    </source>
</evidence>
<dbReference type="GO" id="GO:0046872">
    <property type="term" value="F:metal ion binding"/>
    <property type="evidence" value="ECO:0007669"/>
    <property type="project" value="UniProtKB-KW"/>
</dbReference>
<comment type="catalytic activity">
    <reaction evidence="10">
        <text>8-oxo-dGTP + H2O = 8-oxo-dGMP + diphosphate + H(+)</text>
        <dbReference type="Rhea" id="RHEA:31575"/>
        <dbReference type="ChEBI" id="CHEBI:15377"/>
        <dbReference type="ChEBI" id="CHEBI:15378"/>
        <dbReference type="ChEBI" id="CHEBI:33019"/>
        <dbReference type="ChEBI" id="CHEBI:63224"/>
        <dbReference type="ChEBI" id="CHEBI:77896"/>
        <dbReference type="EC" id="3.6.1.55"/>
    </reaction>
</comment>
<name>A0A5C5SG61_9STRE</name>
<evidence type="ECO:0000313" key="15">
    <source>
        <dbReference type="Proteomes" id="UP000317430"/>
    </source>
</evidence>
<keyword evidence="9" id="KW-0234">DNA repair</keyword>
<keyword evidence="5" id="KW-0479">Metal-binding</keyword>
<evidence type="ECO:0000256" key="8">
    <source>
        <dbReference type="ARBA" id="ARBA00022842"/>
    </source>
</evidence>
<dbReference type="PANTHER" id="PTHR47707">
    <property type="entry name" value="8-OXO-DGTP DIPHOSPHATASE"/>
    <property type="match status" value="1"/>
</dbReference>
<evidence type="ECO:0000256" key="2">
    <source>
        <dbReference type="ARBA" id="ARBA00005582"/>
    </source>
</evidence>
<evidence type="ECO:0000256" key="4">
    <source>
        <dbReference type="ARBA" id="ARBA00022705"/>
    </source>
</evidence>
<evidence type="ECO:0000313" key="14">
    <source>
        <dbReference type="EMBL" id="TWS99260.1"/>
    </source>
</evidence>
<dbReference type="EC" id="3.6.1.55" evidence="11"/>
<evidence type="ECO:0000256" key="11">
    <source>
        <dbReference type="ARBA" id="ARBA00038905"/>
    </source>
</evidence>
<comment type="caution">
    <text evidence="14">The sequence shown here is derived from an EMBL/GenBank/DDBJ whole genome shotgun (WGS) entry which is preliminary data.</text>
</comment>
<organism evidence="14 15">
    <name type="scientific">Streptococcus cuniculipharyngis</name>
    <dbReference type="NCBI Taxonomy" id="1562651"/>
    <lineage>
        <taxon>Bacteria</taxon>
        <taxon>Bacillati</taxon>
        <taxon>Bacillota</taxon>
        <taxon>Bacilli</taxon>
        <taxon>Lactobacillales</taxon>
        <taxon>Streptococcaceae</taxon>
        <taxon>Streptococcus</taxon>
    </lineage>
</organism>
<dbReference type="GO" id="GO:0044716">
    <property type="term" value="F:8-oxo-GDP phosphatase activity"/>
    <property type="evidence" value="ECO:0007669"/>
    <property type="project" value="TreeGrafter"/>
</dbReference>
<dbReference type="GO" id="GO:0035539">
    <property type="term" value="F:8-oxo-7,8-dihydrodeoxyguanosine triphosphate pyrophosphatase activity"/>
    <property type="evidence" value="ECO:0007669"/>
    <property type="project" value="UniProtKB-EC"/>
</dbReference>
<dbReference type="SUPFAM" id="SSF55811">
    <property type="entry name" value="Nudix"/>
    <property type="match status" value="1"/>
</dbReference>
<keyword evidence="6" id="KW-0227">DNA damage</keyword>
<dbReference type="EMBL" id="VOHL01000001">
    <property type="protein sequence ID" value="TWS99260.1"/>
    <property type="molecule type" value="Genomic_DNA"/>
</dbReference>
<dbReference type="OrthoDB" id="9787476at2"/>
<dbReference type="GO" id="GO:0044715">
    <property type="term" value="F:8-oxo-dGDP phosphatase activity"/>
    <property type="evidence" value="ECO:0007669"/>
    <property type="project" value="TreeGrafter"/>
</dbReference>
<evidence type="ECO:0000256" key="5">
    <source>
        <dbReference type="ARBA" id="ARBA00022723"/>
    </source>
</evidence>
<dbReference type="GO" id="GO:0008413">
    <property type="term" value="F:8-oxo-7,8-dihydroguanosine triphosphate pyrophosphatase activity"/>
    <property type="evidence" value="ECO:0007669"/>
    <property type="project" value="TreeGrafter"/>
</dbReference>
<dbReference type="PROSITE" id="PS00893">
    <property type="entry name" value="NUDIX_BOX"/>
    <property type="match status" value="1"/>
</dbReference>
<keyword evidence="3" id="KW-0515">Mutator protein</keyword>
<sequence>MIVLNKVNRGEKLMTKTIHVVAAAILKEGKYFCAQRPKGKSLADFWEFPGGKLEQGESPKVALVREIKEEFDADIEILDYVNEASYDYDFGTVVMMTFEARLLSETLTLLEHQDSKWLEPHQLRTLNWAPVDRPAVNLLSKK</sequence>
<dbReference type="GO" id="GO:0006281">
    <property type="term" value="P:DNA repair"/>
    <property type="evidence" value="ECO:0007669"/>
    <property type="project" value="UniProtKB-KW"/>
</dbReference>
<evidence type="ECO:0000256" key="3">
    <source>
        <dbReference type="ARBA" id="ARBA00022457"/>
    </source>
</evidence>